<dbReference type="PROSITE" id="PS51482">
    <property type="entry name" value="DEGV"/>
    <property type="match status" value="1"/>
</dbReference>
<dbReference type="Gene3D" id="3.40.50.10440">
    <property type="entry name" value="Dihydroxyacetone kinase, domain 1"/>
    <property type="match status" value="1"/>
</dbReference>
<name>A0A7W9SEJ3_9FIRM</name>
<dbReference type="PANTHER" id="PTHR33434">
    <property type="entry name" value="DEGV DOMAIN-CONTAINING PROTEIN DR_1986-RELATED"/>
    <property type="match status" value="1"/>
</dbReference>
<dbReference type="Pfam" id="PF02645">
    <property type="entry name" value="DegV"/>
    <property type="match status" value="1"/>
</dbReference>
<dbReference type="PANTHER" id="PTHR33434:SF2">
    <property type="entry name" value="FATTY ACID-BINDING PROTEIN TM_1468"/>
    <property type="match status" value="1"/>
</dbReference>
<reference evidence="2 3" key="1">
    <citation type="submission" date="2020-08" db="EMBL/GenBank/DDBJ databases">
        <title>Genomic Encyclopedia of Type Strains, Phase IV (KMG-IV): sequencing the most valuable type-strain genomes for metagenomic binning, comparative biology and taxonomic classification.</title>
        <authorList>
            <person name="Goeker M."/>
        </authorList>
    </citation>
    <scope>NUCLEOTIDE SEQUENCE [LARGE SCALE GENOMIC DNA]</scope>
    <source>
        <strain evidence="2 3">DSM 17245</strain>
    </source>
</reference>
<protein>
    <submittedName>
        <fullName evidence="2">DegV family protein with EDD domain</fullName>
    </submittedName>
</protein>
<dbReference type="Gene3D" id="3.30.1180.10">
    <property type="match status" value="1"/>
</dbReference>
<dbReference type="InterPro" id="IPR043168">
    <property type="entry name" value="DegV_C"/>
</dbReference>
<evidence type="ECO:0000256" key="1">
    <source>
        <dbReference type="ARBA" id="ARBA00023121"/>
    </source>
</evidence>
<accession>A0A7W9SEJ3</accession>
<dbReference type="InterPro" id="IPR050270">
    <property type="entry name" value="DegV_domain_contain"/>
</dbReference>
<gene>
    <name evidence="2" type="ORF">HNQ46_000535</name>
</gene>
<dbReference type="GO" id="GO:0008289">
    <property type="term" value="F:lipid binding"/>
    <property type="evidence" value="ECO:0007669"/>
    <property type="project" value="UniProtKB-KW"/>
</dbReference>
<proteinExistence type="predicted"/>
<dbReference type="AlphaFoldDB" id="A0A7W9SEJ3"/>
<dbReference type="EMBL" id="JACHHH010000002">
    <property type="protein sequence ID" value="MBB6040572.1"/>
    <property type="molecule type" value="Genomic_DNA"/>
</dbReference>
<dbReference type="RefSeq" id="WP_183682632.1">
    <property type="nucleotide sequence ID" value="NZ_JACHHH010000002.1"/>
</dbReference>
<evidence type="ECO:0000313" key="3">
    <source>
        <dbReference type="Proteomes" id="UP000522163"/>
    </source>
</evidence>
<sequence length="284" mass="31118">MKYQIICDSCGDFTPEMKADPHFRMVPLSLEIGEYRIMDDETFDQADFIKRMAASSIGAKTACPSPEAFQKAIEESDADEVYIVTLSDQLSGTYQAAKIGIDLYTESHEDSPKKIHLFNSKSASAGECKLCLDIRECKEAGLGFVEVVDIIEKKCNDIVTVFVLESLETLRKNGRLSAVKSFLASALNIKPVMGAVNGTIVKLDQQRGMQKALKRMVQLAVERAGGAEAVKDKRLVITHVNAPERAEQVKEDFLKEGSYKEIVVTNAAGVATIYANDQGIVAAL</sequence>
<keyword evidence="1" id="KW-0446">Lipid-binding</keyword>
<evidence type="ECO:0000313" key="2">
    <source>
        <dbReference type="EMBL" id="MBB6040572.1"/>
    </source>
</evidence>
<dbReference type="Proteomes" id="UP000522163">
    <property type="component" value="Unassembled WGS sequence"/>
</dbReference>
<dbReference type="Gene3D" id="2.20.28.50">
    <property type="entry name" value="degv family protein"/>
    <property type="match status" value="1"/>
</dbReference>
<dbReference type="InterPro" id="IPR003797">
    <property type="entry name" value="DegV"/>
</dbReference>
<dbReference type="GeneID" id="85014096"/>
<comment type="caution">
    <text evidence="2">The sequence shown here is derived from an EMBL/GenBank/DDBJ whole genome shotgun (WGS) entry which is preliminary data.</text>
</comment>
<organism evidence="2 3">
    <name type="scientific">Oribacterium sinus</name>
    <dbReference type="NCBI Taxonomy" id="237576"/>
    <lineage>
        <taxon>Bacteria</taxon>
        <taxon>Bacillati</taxon>
        <taxon>Bacillota</taxon>
        <taxon>Clostridia</taxon>
        <taxon>Lachnospirales</taxon>
        <taxon>Lachnospiraceae</taxon>
        <taxon>Oribacterium</taxon>
    </lineage>
</organism>
<dbReference type="SUPFAM" id="SSF82549">
    <property type="entry name" value="DAK1/DegV-like"/>
    <property type="match status" value="1"/>
</dbReference>
<dbReference type="NCBIfam" id="TIGR00762">
    <property type="entry name" value="DegV"/>
    <property type="match status" value="1"/>
</dbReference>